<dbReference type="Proteomes" id="UP000032061">
    <property type="component" value="Unassembled WGS sequence"/>
</dbReference>
<feature type="transmembrane region" description="Helical" evidence="1">
    <location>
        <begin position="39"/>
        <end position="57"/>
    </location>
</feature>
<name>A0A0D0EE12_9FLAO</name>
<evidence type="ECO:0000313" key="3">
    <source>
        <dbReference type="EMBL" id="OXA86446.1"/>
    </source>
</evidence>
<dbReference type="EMBL" id="MUGX01000016">
    <property type="protein sequence ID" value="OXA86446.1"/>
    <property type="molecule type" value="Genomic_DNA"/>
</dbReference>
<feature type="transmembrane region" description="Helical" evidence="1">
    <location>
        <begin position="88"/>
        <end position="107"/>
    </location>
</feature>
<proteinExistence type="predicted"/>
<organism evidence="2 4">
    <name type="scientific">Flavobacterium hibernum</name>
    <dbReference type="NCBI Taxonomy" id="37752"/>
    <lineage>
        <taxon>Bacteria</taxon>
        <taxon>Pseudomonadati</taxon>
        <taxon>Bacteroidota</taxon>
        <taxon>Flavobacteriia</taxon>
        <taxon>Flavobacteriales</taxon>
        <taxon>Flavobacteriaceae</taxon>
        <taxon>Flavobacterium</taxon>
    </lineage>
</organism>
<reference evidence="3 5" key="2">
    <citation type="submission" date="2016-11" db="EMBL/GenBank/DDBJ databases">
        <title>Whole genomes of Flavobacteriaceae.</title>
        <authorList>
            <person name="Stine C."/>
            <person name="Li C."/>
            <person name="Tadesse D."/>
        </authorList>
    </citation>
    <scope>NUCLEOTIDE SEQUENCE [LARGE SCALE GENOMIC DNA]</scope>
    <source>
        <strain evidence="3 5">ATCC 51468</strain>
    </source>
</reference>
<feature type="transmembrane region" description="Helical" evidence="1">
    <location>
        <begin position="64"/>
        <end position="82"/>
    </location>
</feature>
<dbReference type="RefSeq" id="WP_041519443.1">
    <property type="nucleotide sequence ID" value="NZ_JPRK01000015.1"/>
</dbReference>
<keyword evidence="1" id="KW-0472">Membrane</keyword>
<accession>A0A0D0EE12</accession>
<evidence type="ECO:0000313" key="4">
    <source>
        <dbReference type="Proteomes" id="UP000032061"/>
    </source>
</evidence>
<protein>
    <submittedName>
        <fullName evidence="2">Uncharacterized protein</fullName>
    </submittedName>
</protein>
<reference evidence="2 4" key="1">
    <citation type="submission" date="2015-01" db="EMBL/GenBank/DDBJ databases">
        <title>Genome of Flavobacterium hibernum DSM 12611.</title>
        <authorList>
            <person name="Stropko S.J."/>
            <person name="Pipes S.E."/>
            <person name="Newman J.D."/>
        </authorList>
    </citation>
    <scope>NUCLEOTIDE SEQUENCE [LARGE SCALE GENOMIC DNA]</scope>
    <source>
        <strain evidence="2 4">DSM 12611</strain>
    </source>
</reference>
<keyword evidence="1" id="KW-1133">Transmembrane helix</keyword>
<sequence length="111" mass="12917">MKTIKRLLAIAIAYIFSGLLFQNFVVFTMSLGSLWINIQYYWILFIGLFLSIINYFLPRKVLLYVYGFIFTCCLCFMAISAIESLQNLKHMSLLVFITIFAGTTFAIKKRE</sequence>
<dbReference type="AlphaFoldDB" id="A0A0D0EE12"/>
<feature type="transmembrane region" description="Helical" evidence="1">
    <location>
        <begin position="7"/>
        <end position="27"/>
    </location>
</feature>
<evidence type="ECO:0000313" key="5">
    <source>
        <dbReference type="Proteomes" id="UP000198302"/>
    </source>
</evidence>
<keyword evidence="5" id="KW-1185">Reference proteome</keyword>
<gene>
    <name evidence="3" type="ORF">B0A73_13840</name>
    <name evidence="2" type="ORF">IW18_18090</name>
</gene>
<dbReference type="EMBL" id="JPRK01000015">
    <property type="protein sequence ID" value="KIO51549.1"/>
    <property type="molecule type" value="Genomic_DNA"/>
</dbReference>
<dbReference type="Proteomes" id="UP000198302">
    <property type="component" value="Unassembled WGS sequence"/>
</dbReference>
<dbReference type="STRING" id="37752.IW18_18090"/>
<comment type="caution">
    <text evidence="2">The sequence shown here is derived from an EMBL/GenBank/DDBJ whole genome shotgun (WGS) entry which is preliminary data.</text>
</comment>
<keyword evidence="1" id="KW-0812">Transmembrane</keyword>
<evidence type="ECO:0000313" key="2">
    <source>
        <dbReference type="EMBL" id="KIO51549.1"/>
    </source>
</evidence>
<evidence type="ECO:0000256" key="1">
    <source>
        <dbReference type="SAM" id="Phobius"/>
    </source>
</evidence>